<organism evidence="2 3">
    <name type="scientific">Ideonella paludis</name>
    <dbReference type="NCBI Taxonomy" id="1233411"/>
    <lineage>
        <taxon>Bacteria</taxon>
        <taxon>Pseudomonadati</taxon>
        <taxon>Pseudomonadota</taxon>
        <taxon>Betaproteobacteria</taxon>
        <taxon>Burkholderiales</taxon>
        <taxon>Sphaerotilaceae</taxon>
        <taxon>Ideonella</taxon>
    </lineage>
</organism>
<reference evidence="2 3" key="1">
    <citation type="submission" date="2021-04" db="EMBL/GenBank/DDBJ databases">
        <title>The genome sequence of type strain Ideonella paludis KCTC 32238.</title>
        <authorList>
            <person name="Liu Y."/>
        </authorList>
    </citation>
    <scope>NUCLEOTIDE SEQUENCE [LARGE SCALE GENOMIC DNA]</scope>
    <source>
        <strain evidence="2 3">KCTC 32238</strain>
    </source>
</reference>
<evidence type="ECO:0000313" key="2">
    <source>
        <dbReference type="EMBL" id="MBQ0934992.1"/>
    </source>
</evidence>
<evidence type="ECO:0000256" key="1">
    <source>
        <dbReference type="SAM" id="SignalP"/>
    </source>
</evidence>
<keyword evidence="3" id="KW-1185">Reference proteome</keyword>
<dbReference type="Proteomes" id="UP000672097">
    <property type="component" value="Unassembled WGS sequence"/>
</dbReference>
<keyword evidence="1" id="KW-0732">Signal</keyword>
<comment type="caution">
    <text evidence="2">The sequence shown here is derived from an EMBL/GenBank/DDBJ whole genome shotgun (WGS) entry which is preliminary data.</text>
</comment>
<name>A0ABS5DV30_9BURK</name>
<feature type="signal peptide" evidence="1">
    <location>
        <begin position="1"/>
        <end position="23"/>
    </location>
</feature>
<gene>
    <name evidence="2" type="ORF">KAK11_06630</name>
</gene>
<evidence type="ECO:0000313" key="3">
    <source>
        <dbReference type="Proteomes" id="UP000672097"/>
    </source>
</evidence>
<sequence>MATLLQFKNILALVALGAPLAQASAACEFIESYIQIQNWTEPQPKNVHVEIIPSNTLEEKKIIKYKAIITEPVAAYGRGRGLALIRDEEPVHRFKVTDSYVIFFNNSPIYRITNIKSTNQIQLACPIQSFQVNECTGTRGPNLSFDAACR</sequence>
<protein>
    <submittedName>
        <fullName evidence="2">Uncharacterized protein</fullName>
    </submittedName>
</protein>
<proteinExistence type="predicted"/>
<dbReference type="EMBL" id="JAGQDG010000002">
    <property type="protein sequence ID" value="MBQ0934992.1"/>
    <property type="molecule type" value="Genomic_DNA"/>
</dbReference>
<accession>A0ABS5DV30</accession>
<feature type="chain" id="PRO_5046976574" evidence="1">
    <location>
        <begin position="24"/>
        <end position="150"/>
    </location>
</feature>
<dbReference type="RefSeq" id="WP_210807471.1">
    <property type="nucleotide sequence ID" value="NZ_JAGQDG010000002.1"/>
</dbReference>